<comment type="caution">
    <text evidence="1">The sequence shown here is derived from an EMBL/GenBank/DDBJ whole genome shotgun (WGS) entry which is preliminary data.</text>
</comment>
<sequence length="84" mass="9442">MLLPDAVRNRKLAEPFLDGHLSFHIADVVHLESGPFVRRMLRKISGALTVCCCWCAGLAKVPDELFALRQLLLLQLQHGTYSLQ</sequence>
<dbReference type="AlphaFoldDB" id="A0A645IGT3"/>
<gene>
    <name evidence="1" type="ORF">SDC9_197678</name>
</gene>
<protein>
    <submittedName>
        <fullName evidence="1">Uncharacterized protein</fullName>
    </submittedName>
</protein>
<proteinExistence type="predicted"/>
<dbReference type="EMBL" id="VSSQ01113867">
    <property type="protein sequence ID" value="MPN50052.1"/>
    <property type="molecule type" value="Genomic_DNA"/>
</dbReference>
<accession>A0A645IGT3</accession>
<reference evidence="1" key="1">
    <citation type="submission" date="2019-08" db="EMBL/GenBank/DDBJ databases">
        <authorList>
            <person name="Kucharzyk K."/>
            <person name="Murdoch R.W."/>
            <person name="Higgins S."/>
            <person name="Loffler F."/>
        </authorList>
    </citation>
    <scope>NUCLEOTIDE SEQUENCE</scope>
</reference>
<organism evidence="1">
    <name type="scientific">bioreactor metagenome</name>
    <dbReference type="NCBI Taxonomy" id="1076179"/>
    <lineage>
        <taxon>unclassified sequences</taxon>
        <taxon>metagenomes</taxon>
        <taxon>ecological metagenomes</taxon>
    </lineage>
</organism>
<evidence type="ECO:0000313" key="1">
    <source>
        <dbReference type="EMBL" id="MPN50052.1"/>
    </source>
</evidence>
<name>A0A645IGT3_9ZZZZ</name>